<dbReference type="NCBIfam" id="TIGR00741">
    <property type="entry name" value="yfiA"/>
    <property type="match status" value="1"/>
</dbReference>
<dbReference type="CDD" id="cd00552">
    <property type="entry name" value="RaiA"/>
    <property type="match status" value="1"/>
</dbReference>
<dbReference type="Pfam" id="PF02482">
    <property type="entry name" value="Ribosomal_S30AE"/>
    <property type="match status" value="1"/>
</dbReference>
<protein>
    <submittedName>
        <fullName evidence="1">Ribosome-associated translation inhibitor RaiA</fullName>
    </submittedName>
</protein>
<dbReference type="SUPFAM" id="SSF69754">
    <property type="entry name" value="Ribosome binding protein Y (YfiA homologue)"/>
    <property type="match status" value="1"/>
</dbReference>
<dbReference type="Proteomes" id="UP001501433">
    <property type="component" value="Unassembled WGS sequence"/>
</dbReference>
<gene>
    <name evidence="1" type="primary">raiA</name>
    <name evidence="1" type="ORF">GCM10023330_26040</name>
</gene>
<reference evidence="2" key="1">
    <citation type="journal article" date="2019" name="Int. J. Syst. Evol. Microbiol.">
        <title>The Global Catalogue of Microorganisms (GCM) 10K type strain sequencing project: providing services to taxonomists for standard genome sequencing and annotation.</title>
        <authorList>
            <consortium name="The Broad Institute Genomics Platform"/>
            <consortium name="The Broad Institute Genome Sequencing Center for Infectious Disease"/>
            <person name="Wu L."/>
            <person name="Ma J."/>
        </authorList>
    </citation>
    <scope>NUCLEOTIDE SEQUENCE [LARGE SCALE GENOMIC DNA]</scope>
    <source>
        <strain evidence="2">JCM 18325</strain>
    </source>
</reference>
<sequence>MSNQNKSSMKVNTQSVNFNADRKLISFIQKRMDKLDLFYDKVIKSDVFLKVENTSDKQNKIFEAKVSVPGDSLVVKKQCKTFEEGADMAIASLERQLKKRKEKLRANLH</sequence>
<dbReference type="Gene3D" id="3.30.160.100">
    <property type="entry name" value="Ribosome hibernation promotion factor-like"/>
    <property type="match status" value="1"/>
</dbReference>
<name>A0ABP9CQF1_9FLAO</name>
<comment type="caution">
    <text evidence="1">The sequence shown here is derived from an EMBL/GenBank/DDBJ whole genome shotgun (WGS) entry which is preliminary data.</text>
</comment>
<dbReference type="InterPro" id="IPR003489">
    <property type="entry name" value="RHF/RaiA"/>
</dbReference>
<evidence type="ECO:0000313" key="2">
    <source>
        <dbReference type="Proteomes" id="UP001501433"/>
    </source>
</evidence>
<evidence type="ECO:0000313" key="1">
    <source>
        <dbReference type="EMBL" id="GAA4816439.1"/>
    </source>
</evidence>
<organism evidence="1 2">
    <name type="scientific">Litoribaculum gwangyangense</name>
    <dbReference type="NCBI Taxonomy" id="1130722"/>
    <lineage>
        <taxon>Bacteria</taxon>
        <taxon>Pseudomonadati</taxon>
        <taxon>Bacteroidota</taxon>
        <taxon>Flavobacteriia</taxon>
        <taxon>Flavobacteriales</taxon>
        <taxon>Flavobacteriaceae</taxon>
        <taxon>Litoribaculum</taxon>
    </lineage>
</organism>
<dbReference type="InterPro" id="IPR036567">
    <property type="entry name" value="RHF-like"/>
</dbReference>
<accession>A0ABP9CQF1</accession>
<dbReference type="EMBL" id="BAABJW010000004">
    <property type="protein sequence ID" value="GAA4816439.1"/>
    <property type="molecule type" value="Genomic_DNA"/>
</dbReference>
<keyword evidence="2" id="KW-1185">Reference proteome</keyword>
<proteinExistence type="predicted"/>